<dbReference type="InterPro" id="IPR019428">
    <property type="entry name" value="7TM_GPCR_serpentine_rcpt_Str"/>
</dbReference>
<evidence type="ECO:0000313" key="2">
    <source>
        <dbReference type="Proteomes" id="UP000005239"/>
    </source>
</evidence>
<keyword evidence="2" id="KW-1185">Reference proteome</keyword>
<dbReference type="Pfam" id="PF10326">
    <property type="entry name" value="7TM_GPCR_Str"/>
    <property type="match status" value="2"/>
</dbReference>
<sequence>MNLVSFGTVYSWFCCCTCVVSCLFNGLLIWIVQQRRAGIGFYRFFTLATVLVGVSYSFALAGSQPLWYAGHGILGFFSIAPWNGNIKITRKLRKMINSKVSAEYAVDLMSSYVLIVDINDEFEATRSIIGALVVIVIMQIQIVMMFYCGFKIHITVGVRTMSHRMKQIHQNALKMMISQALNPMLFLYAPVFINLFGMFVDVDFGQLPKIIAMSFSLFPIFNPLIVIYFTQEYKRFIFPRRSSTIHLNTKIGREMSFATIDKWFCFIACLTSFIFNGLLIYIVYKKRAGIGFYRYFTQATVMIGVLYSIAFAISQPFWYAGPGILGFFSIAPWNDRTMLIRISFQFWFTTFVLIMLSMSASFLYRYGLLCSPFIVSLFKRPSRLAILAIFLLVFMVCWMYNTNYMLFGDSRTVRWKMQIKFSSEYKLDLLSSYALTVDINDPISAKHSIISTVIITIGFQLLISVMVYCGYSIHKTVKIRTMSDRLKRIHGRALNMMISQALNPLLFLYTPAVINLFGMFVDRDFGDLPKVPIIHFLLILDKEY</sequence>
<dbReference type="Proteomes" id="UP000005239">
    <property type="component" value="Unassembled WGS sequence"/>
</dbReference>
<dbReference type="AlphaFoldDB" id="A0A2A6CQA3"/>
<dbReference type="PANTHER" id="PTHR46178:SF9">
    <property type="entry name" value="SEVEN TM RECEPTOR"/>
    <property type="match status" value="1"/>
</dbReference>
<gene>
    <name evidence="1" type="primary">WBGene00116958</name>
</gene>
<reference evidence="2" key="1">
    <citation type="journal article" date="2008" name="Nat. Genet.">
        <title>The Pristionchus pacificus genome provides a unique perspective on nematode lifestyle and parasitism.</title>
        <authorList>
            <person name="Dieterich C."/>
            <person name="Clifton S.W."/>
            <person name="Schuster L.N."/>
            <person name="Chinwalla A."/>
            <person name="Delehaunty K."/>
            <person name="Dinkelacker I."/>
            <person name="Fulton L."/>
            <person name="Fulton R."/>
            <person name="Godfrey J."/>
            <person name="Minx P."/>
            <person name="Mitreva M."/>
            <person name="Roeseler W."/>
            <person name="Tian H."/>
            <person name="Witte H."/>
            <person name="Yang S.P."/>
            <person name="Wilson R.K."/>
            <person name="Sommer R.J."/>
        </authorList>
    </citation>
    <scope>NUCLEOTIDE SEQUENCE [LARGE SCALE GENOMIC DNA]</scope>
    <source>
        <strain evidence="2">PS312</strain>
    </source>
</reference>
<dbReference type="PANTHER" id="PTHR46178">
    <property type="entry name" value="SEVEN TM RECEPTOR"/>
    <property type="match status" value="1"/>
</dbReference>
<organism evidence="1 2">
    <name type="scientific">Pristionchus pacificus</name>
    <name type="common">Parasitic nematode worm</name>
    <dbReference type="NCBI Taxonomy" id="54126"/>
    <lineage>
        <taxon>Eukaryota</taxon>
        <taxon>Metazoa</taxon>
        <taxon>Ecdysozoa</taxon>
        <taxon>Nematoda</taxon>
        <taxon>Chromadorea</taxon>
        <taxon>Rhabditida</taxon>
        <taxon>Rhabditina</taxon>
        <taxon>Diplogasteromorpha</taxon>
        <taxon>Diplogasteroidea</taxon>
        <taxon>Neodiplogasteridae</taxon>
        <taxon>Pristionchus</taxon>
    </lineage>
</organism>
<evidence type="ECO:0000313" key="1">
    <source>
        <dbReference type="EnsemblMetazoa" id="PPA27404.1"/>
    </source>
</evidence>
<accession>A0A8R1UKV1</accession>
<proteinExistence type="predicted"/>
<name>A0A2A6CQA3_PRIPA</name>
<dbReference type="EnsemblMetazoa" id="PPA27404.1">
    <property type="protein sequence ID" value="PPA27404.1"/>
    <property type="gene ID" value="WBGene00116958"/>
</dbReference>
<reference evidence="1" key="2">
    <citation type="submission" date="2022-06" db="UniProtKB">
        <authorList>
            <consortium name="EnsemblMetazoa"/>
        </authorList>
    </citation>
    <scope>IDENTIFICATION</scope>
    <source>
        <strain evidence="1">PS312</strain>
    </source>
</reference>
<protein>
    <submittedName>
        <fullName evidence="1">G protein-coupled receptor</fullName>
    </submittedName>
</protein>
<accession>A0A2A6CQA3</accession>